<accession>A0AAD1XD59</accession>
<feature type="compositionally biased region" description="Basic residues" evidence="1">
    <location>
        <begin position="329"/>
        <end position="348"/>
    </location>
</feature>
<dbReference type="AlphaFoldDB" id="A0AAD1XD59"/>
<protein>
    <submittedName>
        <fullName evidence="2">Uncharacterized protein</fullName>
    </submittedName>
</protein>
<evidence type="ECO:0000313" key="2">
    <source>
        <dbReference type="EMBL" id="CAI2366747.1"/>
    </source>
</evidence>
<sequence length="458" mass="52825">MLVKLSPKHPSGSYSRAGKRIRNFTIKNKPKVAKSKPISEDDSETSFQDDYIGILQGDYDANEQNLQEEFDLHETRKERRKRLKREELKHCSPAFKSIPRDIQLSHNQSPDLGKYSPNYDVTKPIRVTNFGKGSVRNTATHFFKGEDRRSEVCGRLMRSMKNRKSRVEIINKIFRKRKPGTLCIFIIIDGYKNDPRFYKFSEKHINDGLKNIYGKHKPKDERNTIDELTKQGILDLHTNNDYANNAFKMKQMKRLTTQSFELLSPMKIGRKTKGGDLTTKAPNCSNLLSQNMRIRNPASASINFYEKENQKSLESANLKRSFQKSNNSIKKHHQSDKKKKNKSPKKLTLKKGIRVCSQVSRDHVQSVMMAKQSMRDTNSFLEIPTYCANDYNVKLDTVMGKLNKGMINFKKQTKRGDYHSFYKRSSAPEQYNCESISSAYDKIGYIGSNVAKAKLTFG</sequence>
<dbReference type="EMBL" id="CAMPGE010007829">
    <property type="protein sequence ID" value="CAI2366747.1"/>
    <property type="molecule type" value="Genomic_DNA"/>
</dbReference>
<dbReference type="Proteomes" id="UP001295684">
    <property type="component" value="Unassembled WGS sequence"/>
</dbReference>
<gene>
    <name evidence="2" type="ORF">ECRASSUSDP1_LOCUS8020</name>
</gene>
<reference evidence="2" key="1">
    <citation type="submission" date="2023-07" db="EMBL/GenBank/DDBJ databases">
        <authorList>
            <consortium name="AG Swart"/>
            <person name="Singh M."/>
            <person name="Singh A."/>
            <person name="Seah K."/>
            <person name="Emmerich C."/>
        </authorList>
    </citation>
    <scope>NUCLEOTIDE SEQUENCE</scope>
    <source>
        <strain evidence="2">DP1</strain>
    </source>
</reference>
<feature type="region of interest" description="Disordered" evidence="1">
    <location>
        <begin position="321"/>
        <end position="348"/>
    </location>
</feature>
<name>A0AAD1XD59_EUPCR</name>
<evidence type="ECO:0000256" key="1">
    <source>
        <dbReference type="SAM" id="MobiDB-lite"/>
    </source>
</evidence>
<evidence type="ECO:0000313" key="3">
    <source>
        <dbReference type="Proteomes" id="UP001295684"/>
    </source>
</evidence>
<comment type="caution">
    <text evidence="2">The sequence shown here is derived from an EMBL/GenBank/DDBJ whole genome shotgun (WGS) entry which is preliminary data.</text>
</comment>
<keyword evidence="3" id="KW-1185">Reference proteome</keyword>
<organism evidence="2 3">
    <name type="scientific">Euplotes crassus</name>
    <dbReference type="NCBI Taxonomy" id="5936"/>
    <lineage>
        <taxon>Eukaryota</taxon>
        <taxon>Sar</taxon>
        <taxon>Alveolata</taxon>
        <taxon>Ciliophora</taxon>
        <taxon>Intramacronucleata</taxon>
        <taxon>Spirotrichea</taxon>
        <taxon>Hypotrichia</taxon>
        <taxon>Euplotida</taxon>
        <taxon>Euplotidae</taxon>
        <taxon>Moneuplotes</taxon>
    </lineage>
</organism>
<proteinExistence type="predicted"/>
<feature type="region of interest" description="Disordered" evidence="1">
    <location>
        <begin position="1"/>
        <end position="22"/>
    </location>
</feature>